<protein>
    <submittedName>
        <fullName evidence="1">Uncharacterized protein</fullName>
    </submittedName>
</protein>
<dbReference type="Proteomes" id="UP000653002">
    <property type="component" value="Unassembled WGS sequence"/>
</dbReference>
<sequence length="76" mass="7787">MGAGIDARCAVHDDAAALAICTGTDADADADAARCPATQARIDAANRVADAVTSMRIDLYDDAGSPRCPGRWPVLV</sequence>
<dbReference type="KEGG" id="xcr:J163_01155"/>
<reference evidence="1" key="1">
    <citation type="submission" date="2020-01" db="EMBL/GenBank/DDBJ databases">
        <authorList>
            <person name="Richard D."/>
        </authorList>
    </citation>
    <scope>NUCLEOTIDE SEQUENCE</scope>
    <source>
        <strain evidence="1">JP541</strain>
    </source>
</reference>
<evidence type="ECO:0000313" key="1">
    <source>
        <dbReference type="EMBL" id="MBD4338002.1"/>
    </source>
</evidence>
<evidence type="ECO:0000313" key="2">
    <source>
        <dbReference type="Proteomes" id="UP000653002"/>
    </source>
</evidence>
<dbReference type="KEGG" id="xcw:J162_01155"/>
<dbReference type="KEGG" id="xcf:J172_01150"/>
<comment type="caution">
    <text evidence="1">The sequence shown here is derived from an EMBL/GenBank/DDBJ whole genome shotgun (WGS) entry which is preliminary data.</text>
</comment>
<dbReference type="EMBL" id="JAABFR010001479">
    <property type="protein sequence ID" value="MBD4338002.1"/>
    <property type="molecule type" value="Genomic_DNA"/>
</dbReference>
<proteinExistence type="predicted"/>
<dbReference type="KEGG" id="xcn:J169_01155"/>
<organism evidence="1 2">
    <name type="scientific">Xanthomonas citri pv. citri</name>
    <dbReference type="NCBI Taxonomy" id="611301"/>
    <lineage>
        <taxon>Bacteria</taxon>
        <taxon>Pseudomonadati</taxon>
        <taxon>Pseudomonadota</taxon>
        <taxon>Gammaproteobacteria</taxon>
        <taxon>Lysobacterales</taxon>
        <taxon>Lysobacteraceae</taxon>
        <taxon>Xanthomonas</taxon>
    </lineage>
</organism>
<accession>A0A7U2Q7N0</accession>
<name>A0A7U2Q7N0_XANCI</name>
<dbReference type="GeneID" id="66910217"/>
<dbReference type="AlphaFoldDB" id="A0A7U2Q7N0"/>
<dbReference type="RefSeq" id="WP_015462911.1">
    <property type="nucleotide sequence ID" value="NZ_CAVLHM010000008.1"/>
</dbReference>
<gene>
    <name evidence="1" type="ORF">GUH15_18475</name>
</gene>
<dbReference type="KEGG" id="xcm:J164_01155"/>
<dbReference type="KEGG" id="xcu:J159_01156"/>